<organism evidence="2 3">
    <name type="scientific">Synaphobranchus kaupii</name>
    <name type="common">Kaup's arrowtooth eel</name>
    <dbReference type="NCBI Taxonomy" id="118154"/>
    <lineage>
        <taxon>Eukaryota</taxon>
        <taxon>Metazoa</taxon>
        <taxon>Chordata</taxon>
        <taxon>Craniata</taxon>
        <taxon>Vertebrata</taxon>
        <taxon>Euteleostomi</taxon>
        <taxon>Actinopterygii</taxon>
        <taxon>Neopterygii</taxon>
        <taxon>Teleostei</taxon>
        <taxon>Anguilliformes</taxon>
        <taxon>Synaphobranchidae</taxon>
        <taxon>Synaphobranchus</taxon>
    </lineage>
</organism>
<keyword evidence="3" id="KW-1185">Reference proteome</keyword>
<dbReference type="EMBL" id="JAINUF010000004">
    <property type="protein sequence ID" value="KAJ8363200.1"/>
    <property type="molecule type" value="Genomic_DNA"/>
</dbReference>
<evidence type="ECO:0000313" key="3">
    <source>
        <dbReference type="Proteomes" id="UP001152622"/>
    </source>
</evidence>
<protein>
    <submittedName>
        <fullName evidence="2">Uncharacterized protein</fullName>
    </submittedName>
</protein>
<gene>
    <name evidence="2" type="ORF">SKAU_G00120310</name>
</gene>
<accession>A0A9Q1J2G2</accession>
<dbReference type="AlphaFoldDB" id="A0A9Q1J2G2"/>
<evidence type="ECO:0000256" key="1">
    <source>
        <dbReference type="SAM" id="MobiDB-lite"/>
    </source>
</evidence>
<name>A0A9Q1J2G2_SYNKA</name>
<feature type="compositionally biased region" description="Polar residues" evidence="1">
    <location>
        <begin position="101"/>
        <end position="114"/>
    </location>
</feature>
<dbReference type="Proteomes" id="UP001152622">
    <property type="component" value="Chromosome 4"/>
</dbReference>
<reference evidence="2" key="1">
    <citation type="journal article" date="2023" name="Science">
        <title>Genome structures resolve the early diversification of teleost fishes.</title>
        <authorList>
            <person name="Parey E."/>
            <person name="Louis A."/>
            <person name="Montfort J."/>
            <person name="Bouchez O."/>
            <person name="Roques C."/>
            <person name="Iampietro C."/>
            <person name="Lluch J."/>
            <person name="Castinel A."/>
            <person name="Donnadieu C."/>
            <person name="Desvignes T."/>
            <person name="Floi Bucao C."/>
            <person name="Jouanno E."/>
            <person name="Wen M."/>
            <person name="Mejri S."/>
            <person name="Dirks R."/>
            <person name="Jansen H."/>
            <person name="Henkel C."/>
            <person name="Chen W.J."/>
            <person name="Zahm M."/>
            <person name="Cabau C."/>
            <person name="Klopp C."/>
            <person name="Thompson A.W."/>
            <person name="Robinson-Rechavi M."/>
            <person name="Braasch I."/>
            <person name="Lecointre G."/>
            <person name="Bobe J."/>
            <person name="Postlethwait J.H."/>
            <person name="Berthelot C."/>
            <person name="Roest Crollius H."/>
            <person name="Guiguen Y."/>
        </authorList>
    </citation>
    <scope>NUCLEOTIDE SEQUENCE</scope>
    <source>
        <strain evidence="2">WJC10195</strain>
    </source>
</reference>
<feature type="region of interest" description="Disordered" evidence="1">
    <location>
        <begin position="92"/>
        <end position="115"/>
    </location>
</feature>
<comment type="caution">
    <text evidence="2">The sequence shown here is derived from an EMBL/GenBank/DDBJ whole genome shotgun (WGS) entry which is preliminary data.</text>
</comment>
<proteinExistence type="predicted"/>
<evidence type="ECO:0000313" key="2">
    <source>
        <dbReference type="EMBL" id="KAJ8363200.1"/>
    </source>
</evidence>
<dbReference type="OrthoDB" id="8195947at2759"/>
<sequence length="154" mass="16818">MTSEECPGGLAMAHVGAGLCEDYGPVQGEEAIEEAGPADDVSSDLSTLVVPFPELAPIVFFCLKQTTYPRNWTVDSAGTAGLWAALVPATRRKRQDHGQRQSHSQTRQEPQSETMAAATCRLPLLSDWMRLRFPQRHITLFCSEAPPSFVAIGF</sequence>